<name>A0A9N9JQT2_9GLOM</name>
<comment type="caution">
    <text evidence="1">The sequence shown here is derived from an EMBL/GenBank/DDBJ whole genome shotgun (WGS) entry which is preliminary data.</text>
</comment>
<reference evidence="1" key="1">
    <citation type="submission" date="2021-06" db="EMBL/GenBank/DDBJ databases">
        <authorList>
            <person name="Kallberg Y."/>
            <person name="Tangrot J."/>
            <person name="Rosling A."/>
        </authorList>
    </citation>
    <scope>NUCLEOTIDE SEQUENCE</scope>
    <source>
        <strain evidence="1">MA453B</strain>
    </source>
</reference>
<dbReference type="PANTHER" id="PTHR34415">
    <property type="entry name" value="INTEGRASE CATALYTIC DOMAIN-CONTAINING PROTEIN"/>
    <property type="match status" value="1"/>
</dbReference>
<evidence type="ECO:0000313" key="1">
    <source>
        <dbReference type="EMBL" id="CAG8792838.1"/>
    </source>
</evidence>
<organism evidence="1 2">
    <name type="scientific">Dentiscutata erythropus</name>
    <dbReference type="NCBI Taxonomy" id="1348616"/>
    <lineage>
        <taxon>Eukaryota</taxon>
        <taxon>Fungi</taxon>
        <taxon>Fungi incertae sedis</taxon>
        <taxon>Mucoromycota</taxon>
        <taxon>Glomeromycotina</taxon>
        <taxon>Glomeromycetes</taxon>
        <taxon>Diversisporales</taxon>
        <taxon>Gigasporaceae</taxon>
        <taxon>Dentiscutata</taxon>
    </lineage>
</organism>
<gene>
    <name evidence="1" type="ORF">DERYTH_LOCUS21771</name>
</gene>
<dbReference type="OrthoDB" id="2384130at2759"/>
<protein>
    <submittedName>
        <fullName evidence="1">17197_t:CDS:1</fullName>
    </submittedName>
</protein>
<dbReference type="PANTHER" id="PTHR34415:SF1">
    <property type="entry name" value="INTEGRASE CATALYTIC DOMAIN-CONTAINING PROTEIN"/>
    <property type="match status" value="1"/>
</dbReference>
<keyword evidence="2" id="KW-1185">Reference proteome</keyword>
<sequence>MPSPGRHCNKISMPIVFLPTSFNYASVYQDYVQAYKDKHGSDARIMSESTFTNIWKSLISSLQFMSAKSDLCKTCKIMKMNIQYTMQYEKKLELTNDYLAHLNHAQEERDYYNVNIVKATEDGKRNSNIVKSQISFKIFDRCTHIAYDWAQNVQIPYSPQQIGALYIKSSRKVHLFGVCNTGNFPHTQQINYLIDEAEMPDNGKQGKGLNCTLSLV</sequence>
<dbReference type="Proteomes" id="UP000789405">
    <property type="component" value="Unassembled WGS sequence"/>
</dbReference>
<dbReference type="AlphaFoldDB" id="A0A9N9JQT2"/>
<proteinExistence type="predicted"/>
<dbReference type="EMBL" id="CAJVPY010028535">
    <property type="protein sequence ID" value="CAG8792838.1"/>
    <property type="molecule type" value="Genomic_DNA"/>
</dbReference>
<evidence type="ECO:0000313" key="2">
    <source>
        <dbReference type="Proteomes" id="UP000789405"/>
    </source>
</evidence>
<accession>A0A9N9JQT2</accession>